<proteinExistence type="predicted"/>
<dbReference type="AlphaFoldDB" id="A0A9R0J5P3"/>
<dbReference type="PANTHER" id="PTHR13318:SF272">
    <property type="entry name" value="OS12G0552700 PROTEIN"/>
    <property type="match status" value="1"/>
</dbReference>
<evidence type="ECO:0000259" key="1">
    <source>
        <dbReference type="Pfam" id="PF25372"/>
    </source>
</evidence>
<sequence length="648" mass="70056">MTILQLHQQCPSLPLSLLTDDLLAHIHSLLLDTTHRKSFRLVCTTFHRVDSLSLTHLRPLHPSIILSLLPKLPSLHTLDLSLCPRVDDSLAFAISPLIRQRITCLSLGRASGLTRVGLEALARSCENLESLDVSYWCKRFGDREALALSCATGLKELRLDKCLSIGDVGLAHIAVGCAGLENVSLKWCLEITDLGIGLLATKCLGLKFLDVSSLKITSASLHSIAALQGLESLVMVGCGLVDDFGLHSLANGCPSLKVVDMSRCDGISSAGLCSVVKGHHQLQQLTASHCMVDLTSDLLCALKTLKSLTVFKADGARVSQATFQTITKNCTSLVEIGLSKCIGLRDIYIIQLVTGCCNLKTLNLSCCDAVTDDAVAAIAGSCKKLQCLKLESCGYVTEKNLQLLGSSCVLLEELDLTDCSGINDTALGFLSRCSELKLLKVGLCDNISEKGLFYIASNCSKICELDLYRCPNIGDEGMAALSNGCKKLKKLNISYCTSLTDKGMEYIGRLEELNVLEMRGLMSVTGVGLQAVAAGCKKLAVLDLKHCQNIQDSGFCALANHPNNIREISLCHCGISDAALWMVLSKLTCLQDANLVHLPNVSAKGFELALRACCIQLKKVKLLGYLKSSLSHELIQFLWSRGCKIRWD</sequence>
<dbReference type="KEGG" id="soe:110799980"/>
<gene>
    <name evidence="3" type="primary">LOC110799980</name>
</gene>
<reference evidence="3" key="2">
    <citation type="submission" date="2025-08" db="UniProtKB">
        <authorList>
            <consortium name="RefSeq"/>
        </authorList>
    </citation>
    <scope>IDENTIFICATION</scope>
    <source>
        <tissue evidence="3">Leaf</tissue>
    </source>
</reference>
<name>A0A9R0J5P3_SPIOL</name>
<dbReference type="PANTHER" id="PTHR13318">
    <property type="entry name" value="PARTNER OF PAIRED, ISOFORM B-RELATED"/>
    <property type="match status" value="1"/>
</dbReference>
<dbReference type="InterPro" id="IPR032675">
    <property type="entry name" value="LRR_dom_sf"/>
</dbReference>
<dbReference type="GO" id="GO:0031146">
    <property type="term" value="P:SCF-dependent proteasomal ubiquitin-dependent protein catabolic process"/>
    <property type="evidence" value="ECO:0000318"/>
    <property type="project" value="GO_Central"/>
</dbReference>
<feature type="domain" description="F-box/LRR-repeat protein 15-like leucin rich repeat" evidence="1">
    <location>
        <begin position="485"/>
        <end position="583"/>
    </location>
</feature>
<dbReference type="SUPFAM" id="SSF52047">
    <property type="entry name" value="RNI-like"/>
    <property type="match status" value="4"/>
</dbReference>
<dbReference type="SMART" id="SM00367">
    <property type="entry name" value="LRR_CC"/>
    <property type="match status" value="16"/>
</dbReference>
<evidence type="ECO:0000313" key="3">
    <source>
        <dbReference type="RefSeq" id="XP_021860958.1"/>
    </source>
</evidence>
<dbReference type="InterPro" id="IPR006553">
    <property type="entry name" value="Leu-rich_rpt_Cys-con_subtyp"/>
</dbReference>
<dbReference type="FunFam" id="3.80.10.10:FF:000276">
    <property type="entry name" value="F-box/LRR-repeat protein 3"/>
    <property type="match status" value="1"/>
</dbReference>
<keyword evidence="2" id="KW-1185">Reference proteome</keyword>
<accession>A0A9R0J5P3</accession>
<dbReference type="OrthoDB" id="423607at2759"/>
<protein>
    <submittedName>
        <fullName evidence="3">F-box/LRR-repeat protein 3</fullName>
    </submittedName>
</protein>
<evidence type="ECO:0000313" key="2">
    <source>
        <dbReference type="Proteomes" id="UP000813463"/>
    </source>
</evidence>
<organism evidence="2 3">
    <name type="scientific">Spinacia oleracea</name>
    <name type="common">Spinach</name>
    <dbReference type="NCBI Taxonomy" id="3562"/>
    <lineage>
        <taxon>Eukaryota</taxon>
        <taxon>Viridiplantae</taxon>
        <taxon>Streptophyta</taxon>
        <taxon>Embryophyta</taxon>
        <taxon>Tracheophyta</taxon>
        <taxon>Spermatophyta</taxon>
        <taxon>Magnoliopsida</taxon>
        <taxon>eudicotyledons</taxon>
        <taxon>Gunneridae</taxon>
        <taxon>Pentapetalae</taxon>
        <taxon>Caryophyllales</taxon>
        <taxon>Chenopodiaceae</taxon>
        <taxon>Chenopodioideae</taxon>
        <taxon>Anserineae</taxon>
        <taxon>Spinacia</taxon>
    </lineage>
</organism>
<reference evidence="2" key="1">
    <citation type="journal article" date="2021" name="Nat. Commun.">
        <title>Genomic analyses provide insights into spinach domestication and the genetic basis of agronomic traits.</title>
        <authorList>
            <person name="Cai X."/>
            <person name="Sun X."/>
            <person name="Xu C."/>
            <person name="Sun H."/>
            <person name="Wang X."/>
            <person name="Ge C."/>
            <person name="Zhang Z."/>
            <person name="Wang Q."/>
            <person name="Fei Z."/>
            <person name="Jiao C."/>
            <person name="Wang Q."/>
        </authorList>
    </citation>
    <scope>NUCLEOTIDE SEQUENCE [LARGE SCALE GENOMIC DNA]</scope>
    <source>
        <strain evidence="2">cv. Varoflay</strain>
    </source>
</reference>
<dbReference type="InterPro" id="IPR057207">
    <property type="entry name" value="FBXL15_LRR"/>
</dbReference>
<dbReference type="Pfam" id="PF25372">
    <property type="entry name" value="DUF7885"/>
    <property type="match status" value="2"/>
</dbReference>
<dbReference type="Gene3D" id="3.80.10.10">
    <property type="entry name" value="Ribonuclease Inhibitor"/>
    <property type="match status" value="3"/>
</dbReference>
<dbReference type="GeneID" id="110799980"/>
<dbReference type="Proteomes" id="UP000813463">
    <property type="component" value="Chromosome 4"/>
</dbReference>
<feature type="domain" description="F-box/LRR-repeat protein 15-like leucin rich repeat" evidence="1">
    <location>
        <begin position="345"/>
        <end position="484"/>
    </location>
</feature>
<dbReference type="GO" id="GO:0019005">
    <property type="term" value="C:SCF ubiquitin ligase complex"/>
    <property type="evidence" value="ECO:0000318"/>
    <property type="project" value="GO_Central"/>
</dbReference>
<dbReference type="RefSeq" id="XP_021860958.1">
    <property type="nucleotide sequence ID" value="XM_022005266.2"/>
</dbReference>